<sequence>MKPRRPGRHRDGVPPTETSPRRCWDDDQRTAAAQLDSAEPGWLVFYGVGTRRYYAFALWPATPAQLGATTVQELWHLMRETEMQARTA</sequence>
<dbReference type="Proteomes" id="UP000655287">
    <property type="component" value="Unassembled WGS sequence"/>
</dbReference>
<gene>
    <name evidence="2" type="ORF">Sru01_65010</name>
</gene>
<protein>
    <submittedName>
        <fullName evidence="2">Uncharacterized protein</fullName>
    </submittedName>
</protein>
<evidence type="ECO:0000313" key="2">
    <source>
        <dbReference type="EMBL" id="GII81519.1"/>
    </source>
</evidence>
<organism evidence="2 3">
    <name type="scientific">Sphaerisporangium rufum</name>
    <dbReference type="NCBI Taxonomy" id="1381558"/>
    <lineage>
        <taxon>Bacteria</taxon>
        <taxon>Bacillati</taxon>
        <taxon>Actinomycetota</taxon>
        <taxon>Actinomycetes</taxon>
        <taxon>Streptosporangiales</taxon>
        <taxon>Streptosporangiaceae</taxon>
        <taxon>Sphaerisporangium</taxon>
    </lineage>
</organism>
<keyword evidence="3" id="KW-1185">Reference proteome</keyword>
<dbReference type="RefSeq" id="WP_203993892.1">
    <property type="nucleotide sequence ID" value="NZ_BOOU01000100.1"/>
</dbReference>
<dbReference type="EMBL" id="BOOU01000100">
    <property type="protein sequence ID" value="GII81519.1"/>
    <property type="molecule type" value="Genomic_DNA"/>
</dbReference>
<dbReference type="AlphaFoldDB" id="A0A919R8G1"/>
<name>A0A919R8G1_9ACTN</name>
<accession>A0A919R8G1</accession>
<proteinExistence type="predicted"/>
<feature type="region of interest" description="Disordered" evidence="1">
    <location>
        <begin position="1"/>
        <end position="25"/>
    </location>
</feature>
<evidence type="ECO:0000313" key="3">
    <source>
        <dbReference type="Proteomes" id="UP000655287"/>
    </source>
</evidence>
<evidence type="ECO:0000256" key="1">
    <source>
        <dbReference type="SAM" id="MobiDB-lite"/>
    </source>
</evidence>
<comment type="caution">
    <text evidence="2">The sequence shown here is derived from an EMBL/GenBank/DDBJ whole genome shotgun (WGS) entry which is preliminary data.</text>
</comment>
<reference evidence="2" key="1">
    <citation type="submission" date="2021-01" db="EMBL/GenBank/DDBJ databases">
        <title>Whole genome shotgun sequence of Sphaerisporangium rufum NBRC 109079.</title>
        <authorList>
            <person name="Komaki H."/>
            <person name="Tamura T."/>
        </authorList>
    </citation>
    <scope>NUCLEOTIDE SEQUENCE</scope>
    <source>
        <strain evidence="2">NBRC 109079</strain>
    </source>
</reference>